<accession>A0A9N9E176</accession>
<dbReference type="Gene3D" id="1.10.287.1490">
    <property type="match status" value="1"/>
</dbReference>
<gene>
    <name evidence="2" type="ORF">AGERDE_LOCUS11775</name>
</gene>
<dbReference type="EMBL" id="CAJVPL010005739">
    <property type="protein sequence ID" value="CAG8660230.1"/>
    <property type="molecule type" value="Genomic_DNA"/>
</dbReference>
<organism evidence="2 3">
    <name type="scientific">Ambispora gerdemannii</name>
    <dbReference type="NCBI Taxonomy" id="144530"/>
    <lineage>
        <taxon>Eukaryota</taxon>
        <taxon>Fungi</taxon>
        <taxon>Fungi incertae sedis</taxon>
        <taxon>Mucoromycota</taxon>
        <taxon>Glomeromycotina</taxon>
        <taxon>Glomeromycetes</taxon>
        <taxon>Archaeosporales</taxon>
        <taxon>Ambisporaceae</taxon>
        <taxon>Ambispora</taxon>
    </lineage>
</organism>
<dbReference type="AlphaFoldDB" id="A0A9N9E176"/>
<protein>
    <submittedName>
        <fullName evidence="2">13429_t:CDS:1</fullName>
    </submittedName>
</protein>
<proteinExistence type="predicted"/>
<name>A0A9N9E176_9GLOM</name>
<feature type="coiled-coil region" evidence="1">
    <location>
        <begin position="25"/>
        <end position="52"/>
    </location>
</feature>
<evidence type="ECO:0000313" key="2">
    <source>
        <dbReference type="EMBL" id="CAG8660230.1"/>
    </source>
</evidence>
<comment type="caution">
    <text evidence="2">The sequence shown here is derived from an EMBL/GenBank/DDBJ whole genome shotgun (WGS) entry which is preliminary data.</text>
</comment>
<keyword evidence="3" id="KW-1185">Reference proteome</keyword>
<keyword evidence="1" id="KW-0175">Coiled coil</keyword>
<reference evidence="2" key="1">
    <citation type="submission" date="2021-06" db="EMBL/GenBank/DDBJ databases">
        <authorList>
            <person name="Kallberg Y."/>
            <person name="Tangrot J."/>
            <person name="Rosling A."/>
        </authorList>
    </citation>
    <scope>NUCLEOTIDE SEQUENCE</scope>
    <source>
        <strain evidence="2">MT106</strain>
    </source>
</reference>
<evidence type="ECO:0000256" key="1">
    <source>
        <dbReference type="SAM" id="Coils"/>
    </source>
</evidence>
<sequence>MALKDTLVKAISEIRGEMAANFQEVANLRQELTLARTELKRAEHDISDIRNSISLNTQTSNTNSSKFSHEIADLQSQINGIVGRINNIGSSSSSGNENQAAQKYKNLSQTISQFTKRLNDYIKEGGNDADKIRNIINSFIENVNDV</sequence>
<evidence type="ECO:0000313" key="3">
    <source>
        <dbReference type="Proteomes" id="UP000789831"/>
    </source>
</evidence>
<dbReference type="Proteomes" id="UP000789831">
    <property type="component" value="Unassembled WGS sequence"/>
</dbReference>